<keyword evidence="3" id="KW-1185">Reference proteome</keyword>
<organism evidence="2 3">
    <name type="scientific">Seohaeicola nanhaiensis</name>
    <dbReference type="NCBI Taxonomy" id="1387282"/>
    <lineage>
        <taxon>Bacteria</taxon>
        <taxon>Pseudomonadati</taxon>
        <taxon>Pseudomonadota</taxon>
        <taxon>Alphaproteobacteria</taxon>
        <taxon>Rhodobacterales</taxon>
        <taxon>Roseobacteraceae</taxon>
        <taxon>Seohaeicola</taxon>
    </lineage>
</organism>
<accession>A0ABV9KGN6</accession>
<sequence>MRALVALFLCLTVAACGDRSFTPVLPDALTVGQPVQVLTATSRNREQDGNFGYNRSETLSFLDLDVSIPPDHKVGTLEFAYARPNPRTQFTLAGQENFSGPSAFVNHLRTDLARKPGGQREVTIFVHGFNTTHYEAAFRAAQLVHDIQLPGELVLYSWPSRGKPLAYGYDYDSVLFARGGLEQLLTLVTRDGATKVLLVGHSMGSAVIMETLRTLDNKSPGWAGRNTSGVVLISPDLDVDVFRSQMDGLKTVPRPFVIFVSHQDRILNLSARLRGAHERERLGTISDIAQISDLPVEIVDTTAYAKDAGSTHFTPATSPALISLLRQFRVVDGMLGQNDISLSSLLTGRPSQSSSAVRIVLPFLGGDK</sequence>
<reference evidence="3" key="1">
    <citation type="journal article" date="2019" name="Int. J. Syst. Evol. Microbiol.">
        <title>The Global Catalogue of Microorganisms (GCM) 10K type strain sequencing project: providing services to taxonomists for standard genome sequencing and annotation.</title>
        <authorList>
            <consortium name="The Broad Institute Genomics Platform"/>
            <consortium name="The Broad Institute Genome Sequencing Center for Infectious Disease"/>
            <person name="Wu L."/>
            <person name="Ma J."/>
        </authorList>
    </citation>
    <scope>NUCLEOTIDE SEQUENCE [LARGE SCALE GENOMIC DNA]</scope>
    <source>
        <strain evidence="3">CGMCC 4.7283</strain>
    </source>
</reference>
<dbReference type="InterPro" id="IPR029058">
    <property type="entry name" value="AB_hydrolase_fold"/>
</dbReference>
<evidence type="ECO:0000256" key="1">
    <source>
        <dbReference type="SAM" id="SignalP"/>
    </source>
</evidence>
<dbReference type="RefSeq" id="WP_380717520.1">
    <property type="nucleotide sequence ID" value="NZ_JBHSGI010000009.1"/>
</dbReference>
<dbReference type="PANTHER" id="PTHR36513:SF1">
    <property type="entry name" value="TRANSMEMBRANE PROTEIN"/>
    <property type="match status" value="1"/>
</dbReference>
<dbReference type="Proteomes" id="UP001595973">
    <property type="component" value="Unassembled WGS sequence"/>
</dbReference>
<dbReference type="SUPFAM" id="SSF53474">
    <property type="entry name" value="alpha/beta-Hydrolases"/>
    <property type="match status" value="1"/>
</dbReference>
<evidence type="ECO:0000313" key="3">
    <source>
        <dbReference type="Proteomes" id="UP001595973"/>
    </source>
</evidence>
<evidence type="ECO:0000313" key="2">
    <source>
        <dbReference type="EMBL" id="MFC4669110.1"/>
    </source>
</evidence>
<dbReference type="InterPro" id="IPR010297">
    <property type="entry name" value="DUF900_hydrolase"/>
</dbReference>
<dbReference type="GO" id="GO:0016787">
    <property type="term" value="F:hydrolase activity"/>
    <property type="evidence" value="ECO:0007669"/>
    <property type="project" value="UniProtKB-KW"/>
</dbReference>
<comment type="caution">
    <text evidence="2">The sequence shown here is derived from an EMBL/GenBank/DDBJ whole genome shotgun (WGS) entry which is preliminary data.</text>
</comment>
<protein>
    <submittedName>
        <fullName evidence="2">Alpha/beta hydrolase</fullName>
    </submittedName>
</protein>
<feature type="chain" id="PRO_5046045681" evidence="1">
    <location>
        <begin position="18"/>
        <end position="368"/>
    </location>
</feature>
<dbReference type="Pfam" id="PF05990">
    <property type="entry name" value="DUF900"/>
    <property type="match status" value="1"/>
</dbReference>
<name>A0ABV9KGN6_9RHOB</name>
<feature type="signal peptide" evidence="1">
    <location>
        <begin position="1"/>
        <end position="17"/>
    </location>
</feature>
<keyword evidence="2" id="KW-0378">Hydrolase</keyword>
<proteinExistence type="predicted"/>
<dbReference type="PROSITE" id="PS51257">
    <property type="entry name" value="PROKAR_LIPOPROTEIN"/>
    <property type="match status" value="1"/>
</dbReference>
<keyword evidence="1" id="KW-0732">Signal</keyword>
<gene>
    <name evidence="2" type="ORF">ACFO5X_11135</name>
</gene>
<dbReference type="Gene3D" id="3.40.50.1820">
    <property type="entry name" value="alpha/beta hydrolase"/>
    <property type="match status" value="1"/>
</dbReference>
<dbReference type="PANTHER" id="PTHR36513">
    <property type="entry name" value="ABC TRANSMEMBRANE TYPE-1 DOMAIN-CONTAINING PROTEIN"/>
    <property type="match status" value="1"/>
</dbReference>
<dbReference type="EMBL" id="JBHSGI010000009">
    <property type="protein sequence ID" value="MFC4669110.1"/>
    <property type="molecule type" value="Genomic_DNA"/>
</dbReference>